<accession>A0A931SC66</accession>
<feature type="domain" description="LysM" evidence="1">
    <location>
        <begin position="86"/>
        <end position="130"/>
    </location>
</feature>
<dbReference type="InterPro" id="IPR050570">
    <property type="entry name" value="Cell_wall_metabolism_enzyme"/>
</dbReference>
<dbReference type="InterPro" id="IPR011055">
    <property type="entry name" value="Dup_hybrid_motif"/>
</dbReference>
<comment type="caution">
    <text evidence="2">The sequence shown here is derived from an EMBL/GenBank/DDBJ whole genome shotgun (WGS) entry which is preliminary data.</text>
</comment>
<dbReference type="Gene3D" id="3.10.350.10">
    <property type="entry name" value="LysM domain"/>
    <property type="match status" value="2"/>
</dbReference>
<dbReference type="InterPro" id="IPR036779">
    <property type="entry name" value="LysM_dom_sf"/>
</dbReference>
<dbReference type="SMART" id="SM00257">
    <property type="entry name" value="LysM"/>
    <property type="match status" value="2"/>
</dbReference>
<proteinExistence type="predicted"/>
<dbReference type="SUPFAM" id="SSF54106">
    <property type="entry name" value="LysM domain"/>
    <property type="match status" value="2"/>
</dbReference>
<dbReference type="Pfam" id="PF01476">
    <property type="entry name" value="LysM"/>
    <property type="match status" value="2"/>
</dbReference>
<reference evidence="2" key="1">
    <citation type="submission" date="2020-07" db="EMBL/GenBank/DDBJ databases">
        <title>Huge and variable diversity of episymbiotic CPR bacteria and DPANN archaea in groundwater ecosystems.</title>
        <authorList>
            <person name="He C.Y."/>
            <person name="Keren R."/>
            <person name="Whittaker M."/>
            <person name="Farag I.F."/>
            <person name="Doudna J."/>
            <person name="Cate J.H.D."/>
            <person name="Banfield J.F."/>
        </authorList>
    </citation>
    <scope>NUCLEOTIDE SEQUENCE</scope>
    <source>
        <strain evidence="2">NC_groundwater_193_Ag_S-0.1um_51_7</strain>
    </source>
</reference>
<dbReference type="GO" id="GO:0004222">
    <property type="term" value="F:metalloendopeptidase activity"/>
    <property type="evidence" value="ECO:0007669"/>
    <property type="project" value="TreeGrafter"/>
</dbReference>
<name>A0A931SC66_9BACT</name>
<feature type="domain" description="LysM" evidence="1">
    <location>
        <begin position="36"/>
        <end position="80"/>
    </location>
</feature>
<dbReference type="Gene3D" id="2.70.70.10">
    <property type="entry name" value="Glucose Permease (Domain IIA)"/>
    <property type="match status" value="1"/>
</dbReference>
<dbReference type="PANTHER" id="PTHR21666">
    <property type="entry name" value="PEPTIDASE-RELATED"/>
    <property type="match status" value="1"/>
</dbReference>
<dbReference type="InterPro" id="IPR016047">
    <property type="entry name" value="M23ase_b-sheet_dom"/>
</dbReference>
<protein>
    <submittedName>
        <fullName evidence="2">M23 family metallopeptidase</fullName>
    </submittedName>
</protein>
<dbReference type="PANTHER" id="PTHR21666:SF270">
    <property type="entry name" value="MUREIN HYDROLASE ACTIVATOR ENVC"/>
    <property type="match status" value="1"/>
</dbReference>
<dbReference type="Proteomes" id="UP000724148">
    <property type="component" value="Unassembled WGS sequence"/>
</dbReference>
<gene>
    <name evidence="2" type="ORF">HYT40_03705</name>
</gene>
<evidence type="ECO:0000313" key="3">
    <source>
        <dbReference type="Proteomes" id="UP000724148"/>
    </source>
</evidence>
<dbReference type="InterPro" id="IPR018392">
    <property type="entry name" value="LysM"/>
</dbReference>
<dbReference type="AlphaFoldDB" id="A0A931SC66"/>
<dbReference type="CDD" id="cd12797">
    <property type="entry name" value="M23_peptidase"/>
    <property type="match status" value="1"/>
</dbReference>
<dbReference type="PROSITE" id="PS51782">
    <property type="entry name" value="LYSM"/>
    <property type="match status" value="2"/>
</dbReference>
<organism evidence="2 3">
    <name type="scientific">Candidatus Sungiibacteriota bacterium</name>
    <dbReference type="NCBI Taxonomy" id="2750080"/>
    <lineage>
        <taxon>Bacteria</taxon>
        <taxon>Candidatus Sungiibacteriota</taxon>
    </lineage>
</organism>
<evidence type="ECO:0000259" key="1">
    <source>
        <dbReference type="PROSITE" id="PS51782"/>
    </source>
</evidence>
<dbReference type="Pfam" id="PF01551">
    <property type="entry name" value="Peptidase_M23"/>
    <property type="match status" value="1"/>
</dbReference>
<evidence type="ECO:0000313" key="2">
    <source>
        <dbReference type="EMBL" id="MBI2097221.1"/>
    </source>
</evidence>
<dbReference type="CDD" id="cd00118">
    <property type="entry name" value="LysM"/>
    <property type="match status" value="2"/>
</dbReference>
<dbReference type="EMBL" id="JACOZA010000089">
    <property type="protein sequence ID" value="MBI2097221.1"/>
    <property type="molecule type" value="Genomic_DNA"/>
</dbReference>
<sequence length="263" mass="27321">MNRDTLVAASPPVTITPKVLGAIVGTLDGEGGAEIFHYVVEGGDTVDSLAEKFGISTNTILWANGLSKSPKLKPDQELTILPVSGVLHAIRPNETLGSIASLYKVKAQTIANANSLDSVNDIFAGDLLVIPGGAPLPVSSYIPLASSYFIYPVPAPYHITQGLHPFNAVDFSNGSCGESVFAAAGGIVQKTGYSSIGGNYVRILHPNGVVTYYGHLSSIGVSPGLQVFQGGVIGYTGNPGYTIGPTGCHLHFEVRGAAQPFAR</sequence>
<dbReference type="SUPFAM" id="SSF51261">
    <property type="entry name" value="Duplicated hybrid motif"/>
    <property type="match status" value="1"/>
</dbReference>